<feature type="compositionally biased region" description="Polar residues" evidence="1">
    <location>
        <begin position="708"/>
        <end position="718"/>
    </location>
</feature>
<feature type="region of interest" description="Disordered" evidence="1">
    <location>
        <begin position="681"/>
        <end position="859"/>
    </location>
</feature>
<feature type="compositionally biased region" description="Low complexity" evidence="1">
    <location>
        <begin position="601"/>
        <end position="612"/>
    </location>
</feature>
<dbReference type="STRING" id="930990.A0A067MTV8"/>
<evidence type="ECO:0008006" key="4">
    <source>
        <dbReference type="Google" id="ProtNLM"/>
    </source>
</evidence>
<accession>A0A067MTV8</accession>
<feature type="compositionally biased region" description="Polar residues" evidence="1">
    <location>
        <begin position="323"/>
        <end position="337"/>
    </location>
</feature>
<dbReference type="Proteomes" id="UP000027195">
    <property type="component" value="Unassembled WGS sequence"/>
</dbReference>
<dbReference type="InParanoid" id="A0A067MTV8"/>
<reference evidence="3" key="1">
    <citation type="journal article" date="2014" name="Proc. Natl. Acad. Sci. U.S.A.">
        <title>Extensive sampling of basidiomycete genomes demonstrates inadequacy of the white-rot/brown-rot paradigm for wood decay fungi.</title>
        <authorList>
            <person name="Riley R."/>
            <person name="Salamov A.A."/>
            <person name="Brown D.W."/>
            <person name="Nagy L.G."/>
            <person name="Floudas D."/>
            <person name="Held B.W."/>
            <person name="Levasseur A."/>
            <person name="Lombard V."/>
            <person name="Morin E."/>
            <person name="Otillar R."/>
            <person name="Lindquist E.A."/>
            <person name="Sun H."/>
            <person name="LaButti K.M."/>
            <person name="Schmutz J."/>
            <person name="Jabbour D."/>
            <person name="Luo H."/>
            <person name="Baker S.E."/>
            <person name="Pisabarro A.G."/>
            <person name="Walton J.D."/>
            <person name="Blanchette R.A."/>
            <person name="Henrissat B."/>
            <person name="Martin F."/>
            <person name="Cullen D."/>
            <person name="Hibbett D.S."/>
            <person name="Grigoriev I.V."/>
        </authorList>
    </citation>
    <scope>NUCLEOTIDE SEQUENCE [LARGE SCALE GENOMIC DNA]</scope>
    <source>
        <strain evidence="3">FD-172 SS1</strain>
    </source>
</reference>
<feature type="compositionally biased region" description="Basic and acidic residues" evidence="1">
    <location>
        <begin position="383"/>
        <end position="412"/>
    </location>
</feature>
<keyword evidence="3" id="KW-1185">Reference proteome</keyword>
<evidence type="ECO:0000256" key="1">
    <source>
        <dbReference type="SAM" id="MobiDB-lite"/>
    </source>
</evidence>
<evidence type="ECO:0000313" key="2">
    <source>
        <dbReference type="EMBL" id="KDQ15001.1"/>
    </source>
</evidence>
<organism evidence="2 3">
    <name type="scientific">Botryobasidium botryosum (strain FD-172 SS1)</name>
    <dbReference type="NCBI Taxonomy" id="930990"/>
    <lineage>
        <taxon>Eukaryota</taxon>
        <taxon>Fungi</taxon>
        <taxon>Dikarya</taxon>
        <taxon>Basidiomycota</taxon>
        <taxon>Agaricomycotina</taxon>
        <taxon>Agaricomycetes</taxon>
        <taxon>Cantharellales</taxon>
        <taxon>Botryobasidiaceae</taxon>
        <taxon>Botryobasidium</taxon>
    </lineage>
</organism>
<feature type="compositionally biased region" description="Basic and acidic residues" evidence="1">
    <location>
        <begin position="788"/>
        <end position="803"/>
    </location>
</feature>
<feature type="region of interest" description="Disordered" evidence="1">
    <location>
        <begin position="312"/>
        <end position="664"/>
    </location>
</feature>
<gene>
    <name evidence="2" type="ORF">BOTBODRAFT_54901</name>
</gene>
<dbReference type="AlphaFoldDB" id="A0A067MTV8"/>
<feature type="compositionally biased region" description="Low complexity" evidence="1">
    <location>
        <begin position="749"/>
        <end position="767"/>
    </location>
</feature>
<dbReference type="EMBL" id="KL198034">
    <property type="protein sequence ID" value="KDQ15001.1"/>
    <property type="molecule type" value="Genomic_DNA"/>
</dbReference>
<sequence length="859" mass="93246">MPRVPNLSKNPFAESKFLSPGGMPKNVWIQLDIQEALFSALVRLVREHGGTPHTTAHIPDSGYLLVHPGTETGQRFLESVEREPPEEEDLHLLPYTYLRACIEARRLLDPQVMDGVGHMGLVLEKPGRHGVGIKIHVHSTIEDPEKIKQIILIYGGEIAPIGDFADIVLAPDSTFEPESIGVLQRLQKRFSQEKLHPLEWLVRCTQTGDMARIVPAKDPIASMHDTGLAEHIASYMVTHASVSRDDIMVYKDLLSKSKVQPWVAKLPPSAWRNYYSANRDRLDELIEPMILNIIARLERSDDDVELSDARMDVDAQAGPSVQIPAQKSRQGTRNLTPQKPPLKGNRASLKRKDSWGSDSEDWDNIREASGSPKGFFPKKKKAGKEGDARPARADGKFGAERGESARPAKDGEAGAGAGRKRVTAQVPELDEDEETEEEEEGEEEEGEVEGQVGETMRGREEEIPEEPSATDTPLPVAKKKPTERVDVSPQMSDKGDVRVTGHDSTGNAAEDHSATEEEEEESGDEPEEKVDGETAMDLDQPPGQLPEDAAKSSKAVHRGKGDEGLEARRIEVVKTVTKGGDIGLAQTDIRNPMNDLDDIRSPTISHQSSSSRPPSPPPPKPDPRQEVEGTSNIRPSSPILVGRRSSARPPELTPDSQPSPAVVAKVNEATELMEKLKRYTALKLQRSADKARSKSMTPAGEEGGEKPTAQTGKPTASAGQVEMTLEQDGRGQAEPQGELILSVQPTVKSRASSRAPASKPPTRSSSRPPIPTQANSREPSSKAASKPPSRDRSRGNSRARDVEAGDGDAGAGPSTIPSRLRSRSRSVSVEPQSAPPGKTKPKSAKGVGKPNLSVLKEEA</sequence>
<evidence type="ECO:0000313" key="3">
    <source>
        <dbReference type="Proteomes" id="UP000027195"/>
    </source>
</evidence>
<name>A0A067MTV8_BOTB1</name>
<protein>
    <recommendedName>
        <fullName evidence="4">BRCT domain-containing protein</fullName>
    </recommendedName>
</protein>
<feature type="compositionally biased region" description="Acidic residues" evidence="1">
    <location>
        <begin position="516"/>
        <end position="536"/>
    </location>
</feature>
<dbReference type="HOGENOM" id="CLU_332875_0_0_1"/>
<proteinExistence type="predicted"/>
<feature type="compositionally biased region" description="Acidic residues" evidence="1">
    <location>
        <begin position="428"/>
        <end position="448"/>
    </location>
</feature>
<feature type="compositionally biased region" description="Basic and acidic residues" evidence="1">
    <location>
        <begin position="559"/>
        <end position="572"/>
    </location>
</feature>